<gene>
    <name evidence="1" type="ORF">WISP_79333</name>
</gene>
<evidence type="ECO:0000313" key="1">
    <source>
        <dbReference type="EMBL" id="KAJ7415206.1"/>
    </source>
</evidence>
<dbReference type="EMBL" id="WHWB01033980">
    <property type="protein sequence ID" value="KAJ7415206.1"/>
    <property type="molecule type" value="Genomic_DNA"/>
</dbReference>
<proteinExistence type="predicted"/>
<organism evidence="1 2">
    <name type="scientific">Willisornis vidua</name>
    <name type="common">Xingu scale-backed antbird</name>
    <dbReference type="NCBI Taxonomy" id="1566151"/>
    <lineage>
        <taxon>Eukaryota</taxon>
        <taxon>Metazoa</taxon>
        <taxon>Chordata</taxon>
        <taxon>Craniata</taxon>
        <taxon>Vertebrata</taxon>
        <taxon>Euteleostomi</taxon>
        <taxon>Archelosauria</taxon>
        <taxon>Archosauria</taxon>
        <taxon>Dinosauria</taxon>
        <taxon>Saurischia</taxon>
        <taxon>Theropoda</taxon>
        <taxon>Coelurosauria</taxon>
        <taxon>Aves</taxon>
        <taxon>Neognathae</taxon>
        <taxon>Neoaves</taxon>
        <taxon>Telluraves</taxon>
        <taxon>Australaves</taxon>
        <taxon>Passeriformes</taxon>
        <taxon>Thamnophilidae</taxon>
        <taxon>Willisornis</taxon>
    </lineage>
</organism>
<evidence type="ECO:0000313" key="2">
    <source>
        <dbReference type="Proteomes" id="UP001145742"/>
    </source>
</evidence>
<name>A0ABQ9D5A5_9PASS</name>
<keyword evidence="2" id="KW-1185">Reference proteome</keyword>
<protein>
    <submittedName>
        <fullName evidence="1">Uncharacterized protein</fullName>
    </submittedName>
</protein>
<accession>A0ABQ9D5A5</accession>
<comment type="caution">
    <text evidence="1">The sequence shown here is derived from an EMBL/GenBank/DDBJ whole genome shotgun (WGS) entry which is preliminary data.</text>
</comment>
<reference evidence="1" key="1">
    <citation type="submission" date="2019-10" db="EMBL/GenBank/DDBJ databases">
        <authorList>
            <person name="Soares A.E.R."/>
            <person name="Aleixo A."/>
            <person name="Schneider P."/>
            <person name="Miyaki C.Y."/>
            <person name="Schneider M.P."/>
            <person name="Mello C."/>
            <person name="Vasconcelos A.T.R."/>
        </authorList>
    </citation>
    <scope>NUCLEOTIDE SEQUENCE</scope>
    <source>
        <tissue evidence="1">Muscle</tissue>
    </source>
</reference>
<dbReference type="Proteomes" id="UP001145742">
    <property type="component" value="Unassembled WGS sequence"/>
</dbReference>
<sequence>MLGSVLVWYRDRAQPCDREQDQRGAALPWNQERHQHRWRDHGRGLMLVSALLGSALASPACPWTLHCRRTGTSTGTICTGPGDCTFGIKARVSISPWGWAALHWDWWSQSPAMLACRFSPQCSGVRNCKVLVHYTTSPQSGLDTLLGPGLGPAPPALTQTLHHQDQQCSPSALGQTLPCAGWEQAQQLTAGSSSSATKTALQEKWLT</sequence>